<gene>
    <name evidence="2" type="ORF">Tb10.6k15.0620</name>
</gene>
<feature type="compositionally biased region" description="Polar residues" evidence="1">
    <location>
        <begin position="85"/>
        <end position="98"/>
    </location>
</feature>
<dbReference type="STRING" id="185431.Q38A04"/>
<feature type="compositionally biased region" description="Low complexity" evidence="1">
    <location>
        <begin position="143"/>
        <end position="152"/>
    </location>
</feature>
<dbReference type="GO" id="GO:0009451">
    <property type="term" value="P:RNA modification"/>
    <property type="evidence" value="ECO:0000304"/>
    <property type="project" value="GeneDB"/>
</dbReference>
<reference evidence="2 3" key="1">
    <citation type="journal article" date="2005" name="Science">
        <title>Comparative genomics of trypanosomatid parasitic protozoa.</title>
        <authorList>
            <person name="El-Sayed N.M."/>
            <person name="Myler P.J."/>
            <person name="Blandin G."/>
            <person name="Berriman M."/>
            <person name="Crabtree J."/>
            <person name="Aggarwal G."/>
            <person name="Caler E."/>
            <person name="Renauld H."/>
            <person name="Worthey E.A."/>
            <person name="Hertz-Fowler C."/>
            <person name="Ghedin E."/>
            <person name="Peacock C."/>
            <person name="Bartholomeu D.C."/>
            <person name="Haas B.J."/>
            <person name="Tran A.N."/>
            <person name="Wortman J.R."/>
            <person name="Alsmark U.C."/>
            <person name="Angiuoli S."/>
            <person name="Anupama A."/>
            <person name="Badger J."/>
            <person name="Bringaud F."/>
            <person name="Cadag E."/>
            <person name="Carlton J.M."/>
            <person name="Cerqueira G.C."/>
            <person name="Creasy T."/>
            <person name="Delcher A.L."/>
            <person name="Djikeng A."/>
            <person name="Embley T.M."/>
            <person name="Hauser C."/>
            <person name="Ivens A.C."/>
            <person name="Kummerfeld S.K."/>
            <person name="Pereira-Leal J.B."/>
            <person name="Nilsson D."/>
            <person name="Peterson J."/>
            <person name="Salzberg S.L."/>
            <person name="Shallom J."/>
            <person name="Silva J.C."/>
            <person name="Sundaram J."/>
            <person name="Westenberger S."/>
            <person name="White O."/>
            <person name="Melville S.E."/>
            <person name="Donelson J.E."/>
            <person name="Andersson B."/>
            <person name="Stuart K.D."/>
            <person name="Hall N."/>
        </authorList>
    </citation>
    <scope>NUCLEOTIDE SEQUENCE [LARGE SCALE GENOMIC DNA]</scope>
    <source>
        <strain evidence="2 3">927/4 GUTat10.1</strain>
    </source>
</reference>
<dbReference type="Proteomes" id="UP000008524">
    <property type="component" value="Chromosome 10"/>
</dbReference>
<name>Q38A04_TRYB2</name>
<dbReference type="EMBL" id="CM000208">
    <property type="protein sequence ID" value="EAN78366.1"/>
    <property type="molecule type" value="Genomic_DNA"/>
</dbReference>
<sequence>MYHYEYDDDHSTNLSQAINAKLITRRGITTDSPDPITPVFSSTAPTRSSTGLTTEWIRHQKLSGRAVPPTLDTLKGTGSGRKYKSVTNSQENNVDPNSINRGTLLVNSSYSAPSPRYNHVSSVVKKLIEGRITPQEARRASSSRRGSSRTTRLVASSRFAPADRPSSAPKRLPMGSGRTGGLLPRLRISSTPHIPVRTQQWIPSNSAKPATAECQKNISPRGPATTQSSGSSRRLNMYQRVPLSRQCDSFPRKPTTVEEKPKPPQPLFSRVPRCAADIPDHRKPSPRHDVQSRRPYVPQSGREVPKAHKTPLSRASSSPKYNSARRRYVQDKQTNETSTISGRQRVPVSAVDVGSREKANVSERQRVPVSAVDVGSREKANVTERQRVPVSAVDVGSREKANVTERQRVPVSAVDVGSREKANVTERQRVPVSAVDVGSREKANVSERQRVPVSAVDVGSREKANVTERQRVPVSAVDVGSKEQEDGRVTAISSDSRGALSQTKAMETQKVVDPLSTKDIISHDAAGRPKHKSLNGGLVIPQVEGIKSLLLFDIKPPKLSETGAVAATVG</sequence>
<feature type="compositionally biased region" description="Basic and acidic residues" evidence="1">
    <location>
        <begin position="354"/>
        <end position="364"/>
    </location>
</feature>
<dbReference type="KEGG" id="tbr:Tb10.6k15.0620"/>
<reference evidence="2 3" key="2">
    <citation type="journal article" date="2005" name="Science">
        <title>The genome of the African trypanosome Trypanosoma brucei.</title>
        <authorList>
            <person name="Berriman M."/>
            <person name="Ghedin E."/>
            <person name="Hertz-Fowler C."/>
            <person name="Blandin G."/>
            <person name="Renauld H."/>
            <person name="Bartholomeu D.C."/>
            <person name="Lennard N.J."/>
            <person name="Caler E."/>
            <person name="Hamlin N.E."/>
            <person name="Haas B."/>
            <person name="Bohme U."/>
            <person name="Hannick L."/>
            <person name="Aslett M.A."/>
            <person name="Shallom J."/>
            <person name="Marcello L."/>
            <person name="Hou L."/>
            <person name="Wickstead B."/>
            <person name="Alsmark U.C."/>
            <person name="Arrowsmith C."/>
            <person name="Atkin R.J."/>
            <person name="Barron A.J."/>
            <person name="Bringaud F."/>
            <person name="Brooks K."/>
            <person name="Carrington M."/>
            <person name="Cherevach I."/>
            <person name="Chillingworth T.J."/>
            <person name="Churcher C."/>
            <person name="Clark L.N."/>
            <person name="Corton C.H."/>
            <person name="Cronin A."/>
            <person name="Davies R.M."/>
            <person name="Doggett J."/>
            <person name="Djikeng A."/>
            <person name="Feldblyum T."/>
            <person name="Field M.C."/>
            <person name="Fraser A."/>
            <person name="Goodhead I."/>
            <person name="Hance Z."/>
            <person name="Harper D."/>
            <person name="Harris B.R."/>
            <person name="Hauser H."/>
            <person name="Hostetler J."/>
            <person name="Ivens A."/>
            <person name="Jagels K."/>
            <person name="Johnson D."/>
            <person name="Johnson J."/>
            <person name="Jones K."/>
            <person name="Kerhornou A.X."/>
            <person name="Koo H."/>
            <person name="Larke N."/>
            <person name="Landfear S."/>
            <person name="Larkin C."/>
            <person name="Leech V."/>
            <person name="Line A."/>
            <person name="Lord A."/>
            <person name="Macleod A."/>
            <person name="Mooney P.J."/>
            <person name="Moule S."/>
            <person name="Martin D.M."/>
            <person name="Morgan G.W."/>
            <person name="Mungall K."/>
            <person name="Norbertczak H."/>
            <person name="Ormond D."/>
            <person name="Pai G."/>
            <person name="Peacock C.S."/>
            <person name="Peterson J."/>
            <person name="Quail M.A."/>
            <person name="Rabbinowitsch E."/>
            <person name="Rajandream M.A."/>
            <person name="Reitter C."/>
            <person name="Salzberg S.L."/>
            <person name="Sanders M."/>
            <person name="Schobel S."/>
            <person name="Sharp S."/>
            <person name="Simmonds M."/>
            <person name="Simpson A.J."/>
            <person name="Tallon L."/>
            <person name="Turner C.M."/>
            <person name="Tait A."/>
            <person name="Tivey A.R."/>
            <person name="Van Aken S."/>
            <person name="Walker D."/>
            <person name="Wanless D."/>
            <person name="Wang S."/>
            <person name="White B."/>
            <person name="White O."/>
            <person name="Whitehead S."/>
            <person name="Woodward J."/>
            <person name="Wortman J."/>
            <person name="Adams M.D."/>
            <person name="Embley T.M."/>
            <person name="Gull K."/>
            <person name="Ullu E."/>
            <person name="Barry J.D."/>
            <person name="Fairlamb A.H."/>
            <person name="Opperdoes F."/>
            <person name="Barrell B.G."/>
            <person name="Donelson J.E."/>
            <person name="Hall N."/>
            <person name="Fraser C.M."/>
            <person name="Melville S.E."/>
            <person name="El-Sayed N.M."/>
        </authorList>
    </citation>
    <scope>NUCLEOTIDE SEQUENCE [LARGE SCALE GENOMIC DNA]</scope>
    <source>
        <strain evidence="2 3">927/4 GUTat10.1</strain>
    </source>
</reference>
<dbReference type="InParanoid" id="Q38A04"/>
<feature type="compositionally biased region" description="Polar residues" evidence="1">
    <location>
        <begin position="188"/>
        <end position="234"/>
    </location>
</feature>
<evidence type="ECO:0000256" key="1">
    <source>
        <dbReference type="SAM" id="MobiDB-lite"/>
    </source>
</evidence>
<feature type="compositionally biased region" description="Basic and acidic residues" evidence="1">
    <location>
        <begin position="278"/>
        <end position="292"/>
    </location>
</feature>
<dbReference type="RefSeq" id="XP_823194.1">
    <property type="nucleotide sequence ID" value="XM_818101.1"/>
</dbReference>
<dbReference type="PaxDb" id="5691-EAN78366"/>
<dbReference type="GO" id="GO:0120119">
    <property type="term" value="C:flagellum attachment zone"/>
    <property type="evidence" value="ECO:0000314"/>
    <property type="project" value="GeneDB"/>
</dbReference>
<feature type="region of interest" description="Disordered" evidence="1">
    <location>
        <begin position="76"/>
        <end position="98"/>
    </location>
</feature>
<protein>
    <submittedName>
        <fullName evidence="2">RNA-editing-associated protein 1</fullName>
    </submittedName>
</protein>
<feature type="region of interest" description="Disordered" evidence="1">
    <location>
        <begin position="133"/>
        <end position="364"/>
    </location>
</feature>
<dbReference type="AlphaFoldDB" id="Q38A04"/>
<dbReference type="eggNOG" id="ENOG502S2C2">
    <property type="taxonomic scope" value="Eukaryota"/>
</dbReference>
<evidence type="ECO:0000313" key="3">
    <source>
        <dbReference type="Proteomes" id="UP000008524"/>
    </source>
</evidence>
<dbReference type="GeneID" id="3662546"/>
<keyword evidence="3" id="KW-1185">Reference proteome</keyword>
<accession>Q38A04</accession>
<organism evidence="2 3">
    <name type="scientific">Trypanosoma brucei brucei (strain 927/4 GUTat10.1)</name>
    <dbReference type="NCBI Taxonomy" id="185431"/>
    <lineage>
        <taxon>Eukaryota</taxon>
        <taxon>Discoba</taxon>
        <taxon>Euglenozoa</taxon>
        <taxon>Kinetoplastea</taxon>
        <taxon>Metakinetoplastina</taxon>
        <taxon>Trypanosomatida</taxon>
        <taxon>Trypanosomatidae</taxon>
        <taxon>Trypanosoma</taxon>
    </lineage>
</organism>
<dbReference type="GO" id="GO:0031019">
    <property type="term" value="C:mitochondrial mRNA editing complex"/>
    <property type="evidence" value="ECO:0000314"/>
    <property type="project" value="GeneDB"/>
</dbReference>
<proteinExistence type="predicted"/>
<evidence type="ECO:0000313" key="2">
    <source>
        <dbReference type="EMBL" id="EAN78366.1"/>
    </source>
</evidence>